<evidence type="ECO:0000313" key="2">
    <source>
        <dbReference type="Proteomes" id="UP000596660"/>
    </source>
</evidence>
<protein>
    <submittedName>
        <fullName evidence="1">Uncharacterized protein</fullName>
    </submittedName>
</protein>
<dbReference type="Gramene" id="AUR62002276-RA">
    <property type="protein sequence ID" value="AUR62002276-RA:cds"/>
    <property type="gene ID" value="AUR62002276"/>
</dbReference>
<evidence type="ECO:0000313" key="1">
    <source>
        <dbReference type="EnsemblPlants" id="AUR62002276-RA:cds"/>
    </source>
</evidence>
<sequence>MESEPLEKRTVSVCVENHHCSYLSFLTGLCIAEMSTLNDSFCRSSATCFKGCHSRGGVFVQLSSLLQEQAVDVLVG</sequence>
<organism evidence="1 2">
    <name type="scientific">Chenopodium quinoa</name>
    <name type="common">Quinoa</name>
    <dbReference type="NCBI Taxonomy" id="63459"/>
    <lineage>
        <taxon>Eukaryota</taxon>
        <taxon>Viridiplantae</taxon>
        <taxon>Streptophyta</taxon>
        <taxon>Embryophyta</taxon>
        <taxon>Tracheophyta</taxon>
        <taxon>Spermatophyta</taxon>
        <taxon>Magnoliopsida</taxon>
        <taxon>eudicotyledons</taxon>
        <taxon>Gunneridae</taxon>
        <taxon>Pentapetalae</taxon>
        <taxon>Caryophyllales</taxon>
        <taxon>Chenopodiaceae</taxon>
        <taxon>Chenopodioideae</taxon>
        <taxon>Atripliceae</taxon>
        <taxon>Chenopodium</taxon>
    </lineage>
</organism>
<proteinExistence type="predicted"/>
<reference evidence="1" key="1">
    <citation type="journal article" date="2017" name="Nature">
        <title>The genome of Chenopodium quinoa.</title>
        <authorList>
            <person name="Jarvis D.E."/>
            <person name="Ho Y.S."/>
            <person name="Lightfoot D.J."/>
            <person name="Schmoeckel S.M."/>
            <person name="Li B."/>
            <person name="Borm T.J.A."/>
            <person name="Ohyanagi H."/>
            <person name="Mineta K."/>
            <person name="Michell C.T."/>
            <person name="Saber N."/>
            <person name="Kharbatia N.M."/>
            <person name="Rupper R.R."/>
            <person name="Sharp A.R."/>
            <person name="Dally N."/>
            <person name="Boughton B.A."/>
            <person name="Woo Y.H."/>
            <person name="Gao G."/>
            <person name="Schijlen E.G.W.M."/>
            <person name="Guo X."/>
            <person name="Momin A.A."/>
            <person name="Negrao S."/>
            <person name="Al-Babili S."/>
            <person name="Gehring C."/>
            <person name="Roessner U."/>
            <person name="Jung C."/>
            <person name="Murphy K."/>
            <person name="Arold S.T."/>
            <person name="Gojobori T."/>
            <person name="van der Linden C.G."/>
            <person name="van Loo E.N."/>
            <person name="Jellen E.N."/>
            <person name="Maughan P.J."/>
            <person name="Tester M."/>
        </authorList>
    </citation>
    <scope>NUCLEOTIDE SEQUENCE [LARGE SCALE GENOMIC DNA]</scope>
    <source>
        <strain evidence="1">cv. PI 614886</strain>
    </source>
</reference>
<keyword evidence="2" id="KW-1185">Reference proteome</keyword>
<accession>A0A803KTB8</accession>
<dbReference type="AlphaFoldDB" id="A0A803KTB8"/>
<reference evidence="1" key="2">
    <citation type="submission" date="2021-03" db="UniProtKB">
        <authorList>
            <consortium name="EnsemblPlants"/>
        </authorList>
    </citation>
    <scope>IDENTIFICATION</scope>
</reference>
<dbReference type="EnsemblPlants" id="AUR62002276-RA">
    <property type="protein sequence ID" value="AUR62002276-RA:cds"/>
    <property type="gene ID" value="AUR62002276"/>
</dbReference>
<name>A0A803KTB8_CHEQI</name>
<dbReference type="Proteomes" id="UP000596660">
    <property type="component" value="Unplaced"/>
</dbReference>